<evidence type="ECO:0000313" key="1">
    <source>
        <dbReference type="EMBL" id="MBT2161554.1"/>
    </source>
</evidence>
<protein>
    <submittedName>
        <fullName evidence="1">Uncharacterized protein</fullName>
    </submittedName>
</protein>
<name>A0ABS5WDS7_9FLAO</name>
<dbReference type="EMBL" id="JACATN010000003">
    <property type="protein sequence ID" value="MBT2161554.1"/>
    <property type="molecule type" value="Genomic_DNA"/>
</dbReference>
<accession>A0ABS5WDS7</accession>
<dbReference type="RefSeq" id="WP_214611713.1">
    <property type="nucleotide sequence ID" value="NZ_JACATN010000003.1"/>
</dbReference>
<comment type="caution">
    <text evidence="1">The sequence shown here is derived from an EMBL/GenBank/DDBJ whole genome shotgun (WGS) entry which is preliminary data.</text>
</comment>
<gene>
    <name evidence="1" type="ORF">HW347_09770</name>
</gene>
<dbReference type="Proteomes" id="UP000740413">
    <property type="component" value="Unassembled WGS sequence"/>
</dbReference>
<sequence length="171" mass="20123">MYKFIILLLILFVPLTTFSQDKYFKLPQAKTQKPFLIFNKNIIGNDFLMNRFGTSEKEAREKIKEMYVLIDKQNRELSDYYNLTEHGLVLFDLKDSLISKTQSELNKFFGLDKQNEIYIDGYLLESKKYSIALIGITEIEIVEPDGINGLKNRVLNIWTLGKSKRYFKNEN</sequence>
<reference evidence="2" key="1">
    <citation type="submission" date="2023-07" db="EMBL/GenBank/DDBJ databases">
        <title>Zobellia barbeyronii sp. nov., a new marine flavobacterium, isolated from green and red algae.</title>
        <authorList>
            <person name="Nedashkovskaya O.I."/>
            <person name="Otstavnykh N."/>
            <person name="Zhukova N."/>
            <person name="Guzev K."/>
            <person name="Chausova V."/>
            <person name="Tekutyeva L."/>
            <person name="Mikhailov V."/>
            <person name="Isaeva M."/>
        </authorList>
    </citation>
    <scope>NUCLEOTIDE SEQUENCE [LARGE SCALE GENOMIC DNA]</scope>
    <source>
        <strain evidence="2">KMM 6746</strain>
    </source>
</reference>
<proteinExistence type="predicted"/>
<keyword evidence="2" id="KW-1185">Reference proteome</keyword>
<evidence type="ECO:0000313" key="2">
    <source>
        <dbReference type="Proteomes" id="UP000740413"/>
    </source>
</evidence>
<organism evidence="1 2">
    <name type="scientific">Zobellia barbeyronii</name>
    <dbReference type="NCBI Taxonomy" id="2748009"/>
    <lineage>
        <taxon>Bacteria</taxon>
        <taxon>Pseudomonadati</taxon>
        <taxon>Bacteroidota</taxon>
        <taxon>Flavobacteriia</taxon>
        <taxon>Flavobacteriales</taxon>
        <taxon>Flavobacteriaceae</taxon>
        <taxon>Zobellia</taxon>
    </lineage>
</organism>